<evidence type="ECO:0000313" key="4">
    <source>
        <dbReference type="Proteomes" id="UP000248724"/>
    </source>
</evidence>
<feature type="domain" description="Nucleotidyl transferase" evidence="1">
    <location>
        <begin position="2"/>
        <end position="241"/>
    </location>
</feature>
<dbReference type="PANTHER" id="PTHR42883">
    <property type="entry name" value="GLUCOSE-1-PHOSPHATE THYMIDYLTRANSFERASE"/>
    <property type="match status" value="1"/>
</dbReference>
<reference evidence="3" key="2">
    <citation type="submission" date="2018-05" db="EMBL/GenBank/DDBJ databases">
        <authorList>
            <person name="Ferrari B."/>
        </authorList>
    </citation>
    <scope>NUCLEOTIDE SEQUENCE</scope>
    <source>
        <strain evidence="3">RRmetagenome_bin12</strain>
    </source>
</reference>
<dbReference type="InterPro" id="IPR029044">
    <property type="entry name" value="Nucleotide-diphossugar_trans"/>
</dbReference>
<organism evidence="3 4">
    <name type="scientific">Candidatus Aeolococcus gillhamiae</name>
    <dbReference type="NCBI Taxonomy" id="3127015"/>
    <lineage>
        <taxon>Bacteria</taxon>
        <taxon>Bacillati</taxon>
        <taxon>Candidatus Dormiibacterota</taxon>
        <taxon>Candidatus Dormibacteria</taxon>
        <taxon>Candidatus Aeolococcales</taxon>
        <taxon>Candidatus Aeolococcaceae</taxon>
        <taxon>Candidatus Aeolococcus</taxon>
    </lineage>
</organism>
<dbReference type="RefSeq" id="WP_337311648.1">
    <property type="nucleotide sequence ID" value="NZ_JAEKNS010000094.1"/>
</dbReference>
<dbReference type="PANTHER" id="PTHR42883:SF2">
    <property type="entry name" value="THYMIDYLYLTRANSFERASE"/>
    <property type="match status" value="1"/>
</dbReference>
<reference evidence="2 5" key="3">
    <citation type="submission" date="2020-10" db="EMBL/GenBank/DDBJ databases">
        <title>Ca. Dormibacterota MAGs.</title>
        <authorList>
            <person name="Montgomery K."/>
        </authorList>
    </citation>
    <scope>NUCLEOTIDE SEQUENCE [LARGE SCALE GENOMIC DNA]</scope>
    <source>
        <strain evidence="2">SC8812_S17_18</strain>
    </source>
</reference>
<evidence type="ECO:0000259" key="1">
    <source>
        <dbReference type="Pfam" id="PF00483"/>
    </source>
</evidence>
<dbReference type="Gene3D" id="3.90.550.10">
    <property type="entry name" value="Spore Coat Polysaccharide Biosynthesis Protein SpsA, Chain A"/>
    <property type="match status" value="1"/>
</dbReference>
<protein>
    <submittedName>
        <fullName evidence="3">Glucose-1-phosphate thymidylyltransferase</fullName>
        <ecNumber evidence="2">2.7.7.24</ecNumber>
    </submittedName>
</protein>
<dbReference type="Pfam" id="PF00483">
    <property type="entry name" value="NTP_transferase"/>
    <property type="match status" value="1"/>
</dbReference>
<evidence type="ECO:0000313" key="2">
    <source>
        <dbReference type="EMBL" id="MBJ7594971.1"/>
    </source>
</evidence>
<evidence type="ECO:0000313" key="5">
    <source>
        <dbReference type="Proteomes" id="UP000606991"/>
    </source>
</evidence>
<keyword evidence="2" id="KW-0808">Transferase</keyword>
<dbReference type="EC" id="2.7.7.24" evidence="2"/>
<evidence type="ECO:0000313" key="3">
    <source>
        <dbReference type="EMBL" id="PZR80482.1"/>
    </source>
</evidence>
<name>A0A2W5Z575_9BACT</name>
<dbReference type="Gene3D" id="2.160.10.10">
    <property type="entry name" value="Hexapeptide repeat proteins"/>
    <property type="match status" value="1"/>
</dbReference>
<dbReference type="NCBIfam" id="TIGR01208">
    <property type="entry name" value="rmlA_long"/>
    <property type="match status" value="1"/>
</dbReference>
<dbReference type="EMBL" id="QHBU01000151">
    <property type="protein sequence ID" value="PZR80482.1"/>
    <property type="molecule type" value="Genomic_DNA"/>
</dbReference>
<dbReference type="Proteomes" id="UP000606991">
    <property type="component" value="Unassembled WGS sequence"/>
</dbReference>
<dbReference type="Proteomes" id="UP000248724">
    <property type="component" value="Unassembled WGS sequence"/>
</dbReference>
<gene>
    <name evidence="3" type="ORF">DLM65_07965</name>
    <name evidence="2" type="ORF">JF886_08960</name>
</gene>
<dbReference type="EMBL" id="JAEKNS010000094">
    <property type="protein sequence ID" value="MBJ7594971.1"/>
    <property type="molecule type" value="Genomic_DNA"/>
</dbReference>
<dbReference type="GO" id="GO:0008879">
    <property type="term" value="F:glucose-1-phosphate thymidylyltransferase activity"/>
    <property type="evidence" value="ECO:0007669"/>
    <property type="project" value="UniProtKB-EC"/>
</dbReference>
<sequence>MKGLILSGGKGTRLRPITHTSAKQLVPIANKPILFYAVEAIVAAGIDEIGIITGDTGAEVEAAVGDGSRFGARVTYIAQDAPRGLAHAVLCAREFLAGEPFVMYLGDNLIRHGIVPIVEGFTETQPDALILLARVPEPQHFGVAELIEGKVVRLVEKPAKPTSDLALVGVYLFNHTVFEAIDAIDYSARGELEITDAIQRMIDTGRRVDPHLIVEPHQALVATWKDTGRLEDMLEANRIVLDDLAPRMEGTIGEGVRMHGKVIVERGAQLTNCTVRGPAIIGENTVIDDAYIGPYTSIYYGCTVRNAELEHSIVLENSVIENVEGKIESSLIGKECLIGRSPLRPRAYKLMVGDHSRVELR</sequence>
<accession>A0A934JSP6</accession>
<dbReference type="SUPFAM" id="SSF53448">
    <property type="entry name" value="Nucleotide-diphospho-sugar transferases"/>
    <property type="match status" value="1"/>
</dbReference>
<dbReference type="AlphaFoldDB" id="A0A2W5Z575"/>
<keyword evidence="2" id="KW-0548">Nucleotidyltransferase</keyword>
<accession>A0A2W5Z575</accession>
<dbReference type="InterPro" id="IPR005835">
    <property type="entry name" value="NTP_transferase_dom"/>
</dbReference>
<proteinExistence type="predicted"/>
<comment type="caution">
    <text evidence="3">The sequence shown here is derived from an EMBL/GenBank/DDBJ whole genome shotgun (WGS) entry which is preliminary data.</text>
</comment>
<dbReference type="CDD" id="cd04189">
    <property type="entry name" value="G1P_TT_long"/>
    <property type="match status" value="1"/>
</dbReference>
<dbReference type="InterPro" id="IPR005908">
    <property type="entry name" value="G1P_thy_trans_l"/>
</dbReference>
<reference evidence="3 4" key="1">
    <citation type="journal article" date="2017" name="Nature">
        <title>Atmospheric trace gases support primary production in Antarctic desert surface soil.</title>
        <authorList>
            <person name="Ji M."/>
            <person name="Greening C."/>
            <person name="Vanwonterghem I."/>
            <person name="Carere C.R."/>
            <person name="Bay S.K."/>
            <person name="Steen J.A."/>
            <person name="Montgomery K."/>
            <person name="Lines T."/>
            <person name="Beardall J."/>
            <person name="van Dorst J."/>
            <person name="Snape I."/>
            <person name="Stott M.B."/>
            <person name="Hugenholtz P."/>
            <person name="Ferrari B.C."/>
        </authorList>
    </citation>
    <scope>NUCLEOTIDE SEQUENCE [LARGE SCALE GENOMIC DNA]</scope>
    <source>
        <strain evidence="3">RRmetagenome_bin12</strain>
    </source>
</reference>